<dbReference type="AlphaFoldDB" id="A0A9W6WLV0"/>
<proteinExistence type="predicted"/>
<evidence type="ECO:0000313" key="2">
    <source>
        <dbReference type="EMBL" id="GMF09356.1"/>
    </source>
</evidence>
<organism evidence="2 3">
    <name type="scientific">Phytophthora lilii</name>
    <dbReference type="NCBI Taxonomy" id="2077276"/>
    <lineage>
        <taxon>Eukaryota</taxon>
        <taxon>Sar</taxon>
        <taxon>Stramenopiles</taxon>
        <taxon>Oomycota</taxon>
        <taxon>Peronosporomycetes</taxon>
        <taxon>Peronosporales</taxon>
        <taxon>Peronosporaceae</taxon>
        <taxon>Phytophthora</taxon>
    </lineage>
</organism>
<dbReference type="EMBL" id="BSXW01000009">
    <property type="protein sequence ID" value="GMF09356.1"/>
    <property type="molecule type" value="Genomic_DNA"/>
</dbReference>
<reference evidence="2" key="1">
    <citation type="submission" date="2023-04" db="EMBL/GenBank/DDBJ databases">
        <title>Phytophthora lilii NBRC 32176.</title>
        <authorList>
            <person name="Ichikawa N."/>
            <person name="Sato H."/>
            <person name="Tonouchi N."/>
        </authorList>
    </citation>
    <scope>NUCLEOTIDE SEQUENCE</scope>
    <source>
        <strain evidence="2">NBRC 32176</strain>
    </source>
</reference>
<feature type="compositionally biased region" description="Polar residues" evidence="1">
    <location>
        <begin position="19"/>
        <end position="29"/>
    </location>
</feature>
<dbReference type="Proteomes" id="UP001165083">
    <property type="component" value="Unassembled WGS sequence"/>
</dbReference>
<gene>
    <name evidence="2" type="ORF">Plil01_000026500</name>
</gene>
<accession>A0A9W6WLV0</accession>
<evidence type="ECO:0000313" key="3">
    <source>
        <dbReference type="Proteomes" id="UP001165083"/>
    </source>
</evidence>
<feature type="region of interest" description="Disordered" evidence="1">
    <location>
        <begin position="14"/>
        <end position="71"/>
    </location>
</feature>
<keyword evidence="3" id="KW-1185">Reference proteome</keyword>
<evidence type="ECO:0000256" key="1">
    <source>
        <dbReference type="SAM" id="MobiDB-lite"/>
    </source>
</evidence>
<feature type="region of interest" description="Disordered" evidence="1">
    <location>
        <begin position="108"/>
        <end position="138"/>
    </location>
</feature>
<feature type="compositionally biased region" description="Basic and acidic residues" evidence="1">
    <location>
        <begin position="41"/>
        <end position="54"/>
    </location>
</feature>
<protein>
    <submittedName>
        <fullName evidence="2">Unnamed protein product</fullName>
    </submittedName>
</protein>
<name>A0A9W6WLV0_9STRA</name>
<comment type="caution">
    <text evidence="2">The sequence shown here is derived from an EMBL/GenBank/DDBJ whole genome shotgun (WGS) entry which is preliminary data.</text>
</comment>
<sequence>MTSFAAAAAAAAAAVASSKAGSPSTTDKSSLGAITEGAALDESKTPSGTRHDSVSEVSRTASGSVDFGRIASGGDAATAMLGLTDRRSQRSLAQLRLTTAVAAAIRSSTADGRAEDGGPDDRPRSQAGLDLTPPGAEQQGYHAASHYVASRLVQTRGALPPVTCSEWCETKKSTGNVSSALKSATDSLLCSLPALLDGEMTGSA</sequence>
<feature type="compositionally biased region" description="Basic and acidic residues" evidence="1">
    <location>
        <begin position="112"/>
        <end position="124"/>
    </location>
</feature>